<keyword evidence="6" id="KW-1185">Reference proteome</keyword>
<dbReference type="SUPFAM" id="SSF51445">
    <property type="entry name" value="(Trans)glycosidases"/>
    <property type="match status" value="1"/>
</dbReference>
<dbReference type="PANTHER" id="PTHR30620">
    <property type="entry name" value="PERIPLASMIC BETA-GLUCOSIDASE-RELATED"/>
    <property type="match status" value="1"/>
</dbReference>
<dbReference type="Pfam" id="PF01915">
    <property type="entry name" value="Glyco_hydro_3_C"/>
    <property type="match status" value="1"/>
</dbReference>
<feature type="chain" id="PRO_5004727130" description="Beta-glucosidase" evidence="2">
    <location>
        <begin position="27"/>
        <end position="641"/>
    </location>
</feature>
<dbReference type="PANTHER" id="PTHR30620:SF77">
    <property type="entry name" value="LYSOSOMAL BETA GLUCOSIDASE-LIKE"/>
    <property type="match status" value="1"/>
</dbReference>
<evidence type="ECO:0000256" key="1">
    <source>
        <dbReference type="ARBA" id="ARBA00022801"/>
    </source>
</evidence>
<feature type="domain" description="Glycoside hydrolase family 3 N-terminal" evidence="3">
    <location>
        <begin position="61"/>
        <end position="386"/>
    </location>
</feature>
<name>V4PHE2_9CAUL</name>
<evidence type="ECO:0000259" key="3">
    <source>
        <dbReference type="Pfam" id="PF00933"/>
    </source>
</evidence>
<accession>V4PHE2</accession>
<dbReference type="InterPro" id="IPR002772">
    <property type="entry name" value="Glyco_hydro_3_C"/>
</dbReference>
<dbReference type="Gene3D" id="3.40.50.1700">
    <property type="entry name" value="Glycoside hydrolase family 3 C-terminal domain"/>
    <property type="match status" value="1"/>
</dbReference>
<evidence type="ECO:0008006" key="7">
    <source>
        <dbReference type="Google" id="ProtNLM"/>
    </source>
</evidence>
<dbReference type="OrthoDB" id="9781691at2"/>
<dbReference type="InterPro" id="IPR051915">
    <property type="entry name" value="Cellulose_Degrad_GH3"/>
</dbReference>
<feature type="signal peptide" evidence="2">
    <location>
        <begin position="1"/>
        <end position="26"/>
    </location>
</feature>
<dbReference type="eggNOG" id="COG1472">
    <property type="taxonomic scope" value="Bacteria"/>
</dbReference>
<gene>
    <name evidence="5" type="ORF">ABENE_17115</name>
</gene>
<dbReference type="PRINTS" id="PR00133">
    <property type="entry name" value="GLHYDRLASE3"/>
</dbReference>
<evidence type="ECO:0000313" key="6">
    <source>
        <dbReference type="Proteomes" id="UP000017837"/>
    </source>
</evidence>
<feature type="domain" description="Glycoside hydrolase family 3 C-terminal" evidence="4">
    <location>
        <begin position="423"/>
        <end position="623"/>
    </location>
</feature>
<comment type="caution">
    <text evidence="5">The sequence shown here is derived from an EMBL/GenBank/DDBJ whole genome shotgun (WGS) entry which is preliminary data.</text>
</comment>
<protein>
    <recommendedName>
        <fullName evidence="7">Beta-glucosidase</fullName>
    </recommendedName>
</protein>
<reference evidence="5 6" key="1">
    <citation type="journal article" date="2014" name="Nature">
        <title>Sequential evolution of bacterial morphology by co-option of a developmental regulator.</title>
        <authorList>
            <person name="Jiang C."/>
            <person name="Brown P.J."/>
            <person name="Ducret A."/>
            <person name="Brun Y.V."/>
        </authorList>
    </citation>
    <scope>NUCLEOTIDE SEQUENCE [LARGE SCALE GENOMIC DNA]</scope>
    <source>
        <strain evidence="5 6">DSM 16100</strain>
    </source>
</reference>
<dbReference type="InterPro" id="IPR036962">
    <property type="entry name" value="Glyco_hydro_3_N_sf"/>
</dbReference>
<keyword evidence="2" id="KW-0732">Signal</keyword>
<dbReference type="Proteomes" id="UP000017837">
    <property type="component" value="Unassembled WGS sequence"/>
</dbReference>
<dbReference type="InterPro" id="IPR017853">
    <property type="entry name" value="GH"/>
</dbReference>
<dbReference type="PATRIC" id="fig|1121022.4.peg.3491"/>
<dbReference type="AlphaFoldDB" id="V4PHE2"/>
<dbReference type="GO" id="GO:0008422">
    <property type="term" value="F:beta-glucosidase activity"/>
    <property type="evidence" value="ECO:0007669"/>
    <property type="project" value="TreeGrafter"/>
</dbReference>
<dbReference type="EMBL" id="AWGB01000043">
    <property type="protein sequence ID" value="ESQ87586.1"/>
    <property type="molecule type" value="Genomic_DNA"/>
</dbReference>
<evidence type="ECO:0000259" key="4">
    <source>
        <dbReference type="Pfam" id="PF01915"/>
    </source>
</evidence>
<dbReference type="STRING" id="1121022.GCA_000376105_03718"/>
<evidence type="ECO:0000313" key="5">
    <source>
        <dbReference type="EMBL" id="ESQ87586.1"/>
    </source>
</evidence>
<dbReference type="RefSeq" id="WP_018083400.1">
    <property type="nucleotide sequence ID" value="NZ_AQWM01000031.1"/>
</dbReference>
<dbReference type="GO" id="GO:0009251">
    <property type="term" value="P:glucan catabolic process"/>
    <property type="evidence" value="ECO:0007669"/>
    <property type="project" value="TreeGrafter"/>
</dbReference>
<sequence>MIKSSFRRALLGSISLCLLLAPLSHAQGLAQNLTQWPHIDSAIKPDAAMEAKIARMVSQMTLRQKIGQMTQAEIKAVTPDDIRKNYIGSVLNGGGSWPYMMKHATLKDWVAMSDGFYDASLKTDMKTKVPLLWGTDAVHGHGNVIGATLFPHNIGLGAANDPALIKEIGAATGKAVRATGINWVFAPTLAVVEDQRWGRTYEGFSSDPLLVRDYAKAYVEGMQGDFSKAGNVVATAKHYIGDGGTDNGKDQGLNRSSEADLMNIHAQGYYGALGAGVQTVMASYSSWTDGATGKAYGKMHGNEYLLTDVLKNKMGFDGFVISDWNAVSQLPGCLNYHCPQAINAGIDMMMVPLEWDKFIEATVGDVESGAIPQSRIDDAVTRILRVKMRAGIWGQRPSANPYAGKMSAIQARDLARRAVSESLVLLKNKGVLPLKKGAKILVVGKSADNLGNQTGGWTITWQGTDNANADFPHADSLLSGIKAEAGAANVTYAATGEGVDVSQFDVVIAVIGETPYAETAGDISNLSHTTRYPEDVKVLQAVAGKDRPVITVFESGRTAYANDLINLSDAFVAAWLPGTEGKGVSDVLFGHKDFKGRLSFDWPSAACPSKAQPLFALGYGLSYAKSGSVGELPVSVPVECQ</sequence>
<proteinExistence type="predicted"/>
<dbReference type="InterPro" id="IPR036881">
    <property type="entry name" value="Glyco_hydro_3_C_sf"/>
</dbReference>
<dbReference type="Gene3D" id="3.20.20.300">
    <property type="entry name" value="Glycoside hydrolase, family 3, N-terminal domain"/>
    <property type="match status" value="1"/>
</dbReference>
<dbReference type="SUPFAM" id="SSF52279">
    <property type="entry name" value="Beta-D-glucan exohydrolase, C-terminal domain"/>
    <property type="match status" value="1"/>
</dbReference>
<keyword evidence="1" id="KW-0378">Hydrolase</keyword>
<evidence type="ECO:0000256" key="2">
    <source>
        <dbReference type="SAM" id="SignalP"/>
    </source>
</evidence>
<dbReference type="InterPro" id="IPR001764">
    <property type="entry name" value="Glyco_hydro_3_N"/>
</dbReference>
<organism evidence="5 6">
    <name type="scientific">Asticcacaulis benevestitus DSM 16100 = ATCC BAA-896</name>
    <dbReference type="NCBI Taxonomy" id="1121022"/>
    <lineage>
        <taxon>Bacteria</taxon>
        <taxon>Pseudomonadati</taxon>
        <taxon>Pseudomonadota</taxon>
        <taxon>Alphaproteobacteria</taxon>
        <taxon>Caulobacterales</taxon>
        <taxon>Caulobacteraceae</taxon>
        <taxon>Asticcacaulis</taxon>
    </lineage>
</organism>
<dbReference type="Pfam" id="PF00933">
    <property type="entry name" value="Glyco_hydro_3"/>
    <property type="match status" value="1"/>
</dbReference>